<sequence length="52" mass="6112">MAAIEKELLDANEWGNDEDDVVNDIRKVDHWLLVGIGILPLFVFSIWYYIVY</sequence>
<keyword evidence="1" id="KW-1133">Transmembrane helix</keyword>
<dbReference type="Proteomes" id="UP000680279">
    <property type="component" value="Unassembled WGS sequence"/>
</dbReference>
<keyword evidence="1" id="KW-0472">Membrane</keyword>
<name>A0ABQ4K965_9BACI</name>
<dbReference type="EMBL" id="BOQT01000015">
    <property type="protein sequence ID" value="GIN22255.1"/>
    <property type="molecule type" value="Genomic_DNA"/>
</dbReference>
<proteinExistence type="predicted"/>
<gene>
    <name evidence="2" type="ORF">J1TS3_33890</name>
</gene>
<protein>
    <submittedName>
        <fullName evidence="2">Uncharacterized protein</fullName>
    </submittedName>
</protein>
<evidence type="ECO:0000256" key="1">
    <source>
        <dbReference type="SAM" id="Phobius"/>
    </source>
</evidence>
<organism evidence="2 3">
    <name type="scientific">Siminovitchia fordii</name>
    <dbReference type="NCBI Taxonomy" id="254759"/>
    <lineage>
        <taxon>Bacteria</taxon>
        <taxon>Bacillati</taxon>
        <taxon>Bacillota</taxon>
        <taxon>Bacilli</taxon>
        <taxon>Bacillales</taxon>
        <taxon>Bacillaceae</taxon>
        <taxon>Siminovitchia</taxon>
    </lineage>
</organism>
<evidence type="ECO:0000313" key="3">
    <source>
        <dbReference type="Proteomes" id="UP000680279"/>
    </source>
</evidence>
<comment type="caution">
    <text evidence="2">The sequence shown here is derived from an EMBL/GenBank/DDBJ whole genome shotgun (WGS) entry which is preliminary data.</text>
</comment>
<feature type="transmembrane region" description="Helical" evidence="1">
    <location>
        <begin position="31"/>
        <end position="50"/>
    </location>
</feature>
<reference evidence="2 3" key="1">
    <citation type="submission" date="2021-03" db="EMBL/GenBank/DDBJ databases">
        <title>Antimicrobial resistance genes in bacteria isolated from Japanese honey, and their potential for conferring macrolide and lincosamide resistance in the American foulbrood pathogen Paenibacillus larvae.</title>
        <authorList>
            <person name="Okamoto M."/>
            <person name="Kumagai M."/>
            <person name="Kanamori H."/>
            <person name="Takamatsu D."/>
        </authorList>
    </citation>
    <scope>NUCLEOTIDE SEQUENCE [LARGE SCALE GENOMIC DNA]</scope>
    <source>
        <strain evidence="2 3">J1TS3</strain>
    </source>
</reference>
<dbReference type="RefSeq" id="WP_212963554.1">
    <property type="nucleotide sequence ID" value="NZ_BOQT01000015.1"/>
</dbReference>
<evidence type="ECO:0000313" key="2">
    <source>
        <dbReference type="EMBL" id="GIN22255.1"/>
    </source>
</evidence>
<keyword evidence="1" id="KW-0812">Transmembrane</keyword>
<keyword evidence="3" id="KW-1185">Reference proteome</keyword>
<accession>A0ABQ4K965</accession>